<organism evidence="2 3">
    <name type="scientific">Bradyrhizobium iriomotense</name>
    <dbReference type="NCBI Taxonomy" id="441950"/>
    <lineage>
        <taxon>Bacteria</taxon>
        <taxon>Pseudomonadati</taxon>
        <taxon>Pseudomonadota</taxon>
        <taxon>Alphaproteobacteria</taxon>
        <taxon>Hyphomicrobiales</taxon>
        <taxon>Nitrobacteraceae</taxon>
        <taxon>Bradyrhizobium</taxon>
    </lineage>
</organism>
<feature type="coiled-coil region" evidence="1">
    <location>
        <begin position="1"/>
        <end position="28"/>
    </location>
</feature>
<name>A0ABQ6AV12_9BRAD</name>
<comment type="caution">
    <text evidence="2">The sequence shown here is derived from an EMBL/GenBank/DDBJ whole genome shotgun (WGS) entry which is preliminary data.</text>
</comment>
<dbReference type="RefSeq" id="WP_284265496.1">
    <property type="nucleotide sequence ID" value="NZ_BSOW01000007.1"/>
</dbReference>
<dbReference type="Proteomes" id="UP001156905">
    <property type="component" value="Unassembled WGS sequence"/>
</dbReference>
<gene>
    <name evidence="2" type="ORF">GCM10007857_25460</name>
</gene>
<reference evidence="3" key="1">
    <citation type="journal article" date="2019" name="Int. J. Syst. Evol. Microbiol.">
        <title>The Global Catalogue of Microorganisms (GCM) 10K type strain sequencing project: providing services to taxonomists for standard genome sequencing and annotation.</title>
        <authorList>
            <consortium name="The Broad Institute Genomics Platform"/>
            <consortium name="The Broad Institute Genome Sequencing Center for Infectious Disease"/>
            <person name="Wu L."/>
            <person name="Ma J."/>
        </authorList>
    </citation>
    <scope>NUCLEOTIDE SEQUENCE [LARGE SCALE GENOMIC DNA]</scope>
    <source>
        <strain evidence="3">NBRC 102520</strain>
    </source>
</reference>
<protein>
    <submittedName>
        <fullName evidence="2">Uncharacterized protein</fullName>
    </submittedName>
</protein>
<dbReference type="EMBL" id="BSOW01000007">
    <property type="protein sequence ID" value="GLR85835.1"/>
    <property type="molecule type" value="Genomic_DNA"/>
</dbReference>
<proteinExistence type="predicted"/>
<keyword evidence="3" id="KW-1185">Reference proteome</keyword>
<keyword evidence="1" id="KW-0175">Coiled coil</keyword>
<accession>A0ABQ6AV12</accession>
<sequence length="59" mass="6765">MQDYERHLEKLRRDAAECELIANLATDKSKRELFTRLAKHLATLADEVERELAAKKPAG</sequence>
<evidence type="ECO:0000256" key="1">
    <source>
        <dbReference type="SAM" id="Coils"/>
    </source>
</evidence>
<evidence type="ECO:0000313" key="3">
    <source>
        <dbReference type="Proteomes" id="UP001156905"/>
    </source>
</evidence>
<evidence type="ECO:0000313" key="2">
    <source>
        <dbReference type="EMBL" id="GLR85835.1"/>
    </source>
</evidence>